<protein>
    <submittedName>
        <fullName evidence="2">Uncharacterized protein</fullName>
    </submittedName>
</protein>
<gene>
    <name evidence="2" type="ORF">EYF80_062806</name>
</gene>
<dbReference type="Proteomes" id="UP000314294">
    <property type="component" value="Unassembled WGS sequence"/>
</dbReference>
<evidence type="ECO:0000256" key="1">
    <source>
        <dbReference type="SAM" id="SignalP"/>
    </source>
</evidence>
<name>A0A4Z2EES7_9TELE</name>
<evidence type="ECO:0000313" key="3">
    <source>
        <dbReference type="Proteomes" id="UP000314294"/>
    </source>
</evidence>
<comment type="caution">
    <text evidence="2">The sequence shown here is derived from an EMBL/GenBank/DDBJ whole genome shotgun (WGS) entry which is preliminary data.</text>
</comment>
<keyword evidence="3" id="KW-1185">Reference proteome</keyword>
<dbReference type="OrthoDB" id="10063988at2759"/>
<evidence type="ECO:0000313" key="2">
    <source>
        <dbReference type="EMBL" id="TNN27050.1"/>
    </source>
</evidence>
<feature type="chain" id="PRO_5021294968" evidence="1">
    <location>
        <begin position="19"/>
        <end position="168"/>
    </location>
</feature>
<dbReference type="EMBL" id="SRLO01008981">
    <property type="protein sequence ID" value="TNN27050.1"/>
    <property type="molecule type" value="Genomic_DNA"/>
</dbReference>
<accession>A0A4Z2EES7</accession>
<proteinExistence type="predicted"/>
<keyword evidence="1" id="KW-0732">Signal</keyword>
<feature type="signal peptide" evidence="1">
    <location>
        <begin position="1"/>
        <end position="18"/>
    </location>
</feature>
<organism evidence="2 3">
    <name type="scientific">Liparis tanakae</name>
    <name type="common">Tanaka's snailfish</name>
    <dbReference type="NCBI Taxonomy" id="230148"/>
    <lineage>
        <taxon>Eukaryota</taxon>
        <taxon>Metazoa</taxon>
        <taxon>Chordata</taxon>
        <taxon>Craniata</taxon>
        <taxon>Vertebrata</taxon>
        <taxon>Euteleostomi</taxon>
        <taxon>Actinopterygii</taxon>
        <taxon>Neopterygii</taxon>
        <taxon>Teleostei</taxon>
        <taxon>Neoteleostei</taxon>
        <taxon>Acanthomorphata</taxon>
        <taxon>Eupercaria</taxon>
        <taxon>Perciformes</taxon>
        <taxon>Cottioidei</taxon>
        <taxon>Cottales</taxon>
        <taxon>Liparidae</taxon>
        <taxon>Liparis</taxon>
    </lineage>
</organism>
<reference evidence="2 3" key="1">
    <citation type="submission" date="2019-03" db="EMBL/GenBank/DDBJ databases">
        <title>First draft genome of Liparis tanakae, snailfish: a comprehensive survey of snailfish specific genes.</title>
        <authorList>
            <person name="Kim W."/>
            <person name="Song I."/>
            <person name="Jeong J.-H."/>
            <person name="Kim D."/>
            <person name="Kim S."/>
            <person name="Ryu S."/>
            <person name="Song J.Y."/>
            <person name="Lee S.K."/>
        </authorList>
    </citation>
    <scope>NUCLEOTIDE SEQUENCE [LARGE SCALE GENOMIC DNA]</scope>
    <source>
        <tissue evidence="2">Muscle</tissue>
    </source>
</reference>
<dbReference type="AlphaFoldDB" id="A0A4Z2EES7"/>
<sequence>MEALLLLLLLGLSGASLGFHGDSVSFTAPQRRTDGSIQVTFHRRQNGRSSCETQPYTCGNAACTCEDAACTCGNGACTSFTESDVLQTDLDGTAEQRWCQTESRVEASISTSNTSLYLRDSGCCWTSNVEGKTTWTSSAVLDLGSRSDSNALNSCPVTATVSSLRYEA</sequence>